<feature type="compositionally biased region" description="Basic and acidic residues" evidence="1">
    <location>
        <begin position="174"/>
        <end position="194"/>
    </location>
</feature>
<reference evidence="2 3" key="1">
    <citation type="submission" date="2022-03" db="EMBL/GenBank/DDBJ databases">
        <authorList>
            <person name="Macdonald S."/>
            <person name="Ahmed S."/>
            <person name="Newling K."/>
        </authorList>
    </citation>
    <scope>NUCLEOTIDE SEQUENCE [LARGE SCALE GENOMIC DNA]</scope>
</reference>
<keyword evidence="3" id="KW-1185">Reference proteome</keyword>
<protein>
    <submittedName>
        <fullName evidence="2">Uncharacterized protein</fullName>
    </submittedName>
</protein>
<gene>
    <name evidence="2" type="ORF">ERUC_LOCUS40454</name>
</gene>
<feature type="region of interest" description="Disordered" evidence="1">
    <location>
        <begin position="96"/>
        <end position="273"/>
    </location>
</feature>
<dbReference type="EMBL" id="CAKOAT010774042">
    <property type="protein sequence ID" value="CAH8387971.1"/>
    <property type="molecule type" value="Genomic_DNA"/>
</dbReference>
<evidence type="ECO:0000256" key="1">
    <source>
        <dbReference type="SAM" id="MobiDB-lite"/>
    </source>
</evidence>
<evidence type="ECO:0000313" key="3">
    <source>
        <dbReference type="Proteomes" id="UP001642260"/>
    </source>
</evidence>
<comment type="caution">
    <text evidence="2">The sequence shown here is derived from an EMBL/GenBank/DDBJ whole genome shotgun (WGS) entry which is preliminary data.</text>
</comment>
<organism evidence="2 3">
    <name type="scientific">Eruca vesicaria subsp. sativa</name>
    <name type="common">Garden rocket</name>
    <name type="synonym">Eruca sativa</name>
    <dbReference type="NCBI Taxonomy" id="29727"/>
    <lineage>
        <taxon>Eukaryota</taxon>
        <taxon>Viridiplantae</taxon>
        <taxon>Streptophyta</taxon>
        <taxon>Embryophyta</taxon>
        <taxon>Tracheophyta</taxon>
        <taxon>Spermatophyta</taxon>
        <taxon>Magnoliopsida</taxon>
        <taxon>eudicotyledons</taxon>
        <taxon>Gunneridae</taxon>
        <taxon>Pentapetalae</taxon>
        <taxon>rosids</taxon>
        <taxon>malvids</taxon>
        <taxon>Brassicales</taxon>
        <taxon>Brassicaceae</taxon>
        <taxon>Brassiceae</taxon>
        <taxon>Eruca</taxon>
    </lineage>
</organism>
<accession>A0ABC8LVW6</accession>
<name>A0ABC8LVW6_ERUVS</name>
<feature type="compositionally biased region" description="Basic and acidic residues" evidence="1">
    <location>
        <begin position="208"/>
        <end position="247"/>
    </location>
</feature>
<sequence>MDKDACWADDNNDAAFNIDVAARNRPPPPPPPVEALTIPTIGASESVEAPGVEDLKELEIWFMNAIRDGLNEINRKVDSLDNWLTPLEKEVRRLMKTVPDSSDYGVPDGSNGGVLKISNQMQNLHAGGKDEEDGDSKDDGLEEEEDGGSKDDDLEEKEDGGSKDDDLEEEEEDGGSKDEDMAGEKEKESGDVQTKRKTKKRKSIGYGQEKDVAQKAKRKCEESHCDKTQPEGKLQAEGKCQEEDSFPKDGTFSGEGRCHQEGKYSVEEVQQER</sequence>
<proteinExistence type="predicted"/>
<dbReference type="AlphaFoldDB" id="A0ABC8LVW6"/>
<feature type="compositionally biased region" description="Basic and acidic residues" evidence="1">
    <location>
        <begin position="256"/>
        <end position="273"/>
    </location>
</feature>
<evidence type="ECO:0000313" key="2">
    <source>
        <dbReference type="EMBL" id="CAH8387971.1"/>
    </source>
</evidence>
<dbReference type="Proteomes" id="UP001642260">
    <property type="component" value="Unassembled WGS sequence"/>
</dbReference>
<feature type="compositionally biased region" description="Acidic residues" evidence="1">
    <location>
        <begin position="130"/>
        <end position="158"/>
    </location>
</feature>